<accession>A0A9W9W4L8</accession>
<gene>
    <name evidence="1" type="ORF">N7509_003163</name>
</gene>
<dbReference type="EMBL" id="JAPZBU010000005">
    <property type="protein sequence ID" value="KAJ5403292.1"/>
    <property type="molecule type" value="Genomic_DNA"/>
</dbReference>
<dbReference type="Proteomes" id="UP001147747">
    <property type="component" value="Unassembled WGS sequence"/>
</dbReference>
<keyword evidence="2" id="KW-1185">Reference proteome</keyword>
<evidence type="ECO:0000313" key="1">
    <source>
        <dbReference type="EMBL" id="KAJ5403292.1"/>
    </source>
</evidence>
<sequence>MATPAPLKLEPLTLEDTPALTKLWFAAFTDLELRRVFPDTPAVRQ</sequence>
<reference evidence="1" key="2">
    <citation type="journal article" date="2023" name="IMA Fungus">
        <title>Comparative genomic study of the Penicillium genus elucidates a diverse pangenome and 15 lateral gene transfer events.</title>
        <authorList>
            <person name="Petersen C."/>
            <person name="Sorensen T."/>
            <person name="Nielsen M.R."/>
            <person name="Sondergaard T.E."/>
            <person name="Sorensen J.L."/>
            <person name="Fitzpatrick D.A."/>
            <person name="Frisvad J.C."/>
            <person name="Nielsen K.L."/>
        </authorList>
    </citation>
    <scope>NUCLEOTIDE SEQUENCE</scope>
    <source>
        <strain evidence="1">IBT 29677</strain>
    </source>
</reference>
<evidence type="ECO:0000313" key="2">
    <source>
        <dbReference type="Proteomes" id="UP001147747"/>
    </source>
</evidence>
<name>A0A9W9W4L8_9EURO</name>
<dbReference type="AlphaFoldDB" id="A0A9W9W4L8"/>
<dbReference type="GeneID" id="81366780"/>
<organism evidence="1 2">
    <name type="scientific">Penicillium cosmopolitanum</name>
    <dbReference type="NCBI Taxonomy" id="1131564"/>
    <lineage>
        <taxon>Eukaryota</taxon>
        <taxon>Fungi</taxon>
        <taxon>Dikarya</taxon>
        <taxon>Ascomycota</taxon>
        <taxon>Pezizomycotina</taxon>
        <taxon>Eurotiomycetes</taxon>
        <taxon>Eurotiomycetidae</taxon>
        <taxon>Eurotiales</taxon>
        <taxon>Aspergillaceae</taxon>
        <taxon>Penicillium</taxon>
    </lineage>
</organism>
<dbReference type="RefSeq" id="XP_056490534.1">
    <property type="nucleotide sequence ID" value="XM_056627800.1"/>
</dbReference>
<protein>
    <submittedName>
        <fullName evidence="1">Acyl-CoA N-acyltransferase</fullName>
    </submittedName>
</protein>
<proteinExistence type="predicted"/>
<comment type="caution">
    <text evidence="1">The sequence shown here is derived from an EMBL/GenBank/DDBJ whole genome shotgun (WGS) entry which is preliminary data.</text>
</comment>
<dbReference type="OrthoDB" id="2115692at2759"/>
<reference evidence="1" key="1">
    <citation type="submission" date="2022-12" db="EMBL/GenBank/DDBJ databases">
        <authorList>
            <person name="Petersen C."/>
        </authorList>
    </citation>
    <scope>NUCLEOTIDE SEQUENCE</scope>
    <source>
        <strain evidence="1">IBT 29677</strain>
    </source>
</reference>